<proteinExistence type="predicted"/>
<dbReference type="PANTHER" id="PTHR24359:SF1">
    <property type="entry name" value="INHIBITOR OF NUCLEAR FACTOR KAPPA-B KINASE EPSILON SUBUNIT HOMOLOG 1-RELATED"/>
    <property type="match status" value="1"/>
</dbReference>
<dbReference type="SMART" id="SM00220">
    <property type="entry name" value="S_TKc"/>
    <property type="match status" value="1"/>
</dbReference>
<dbReference type="Proteomes" id="UP001610334">
    <property type="component" value="Unassembled WGS sequence"/>
</dbReference>
<evidence type="ECO:0000313" key="3">
    <source>
        <dbReference type="EMBL" id="KAL2802396.1"/>
    </source>
</evidence>
<feature type="region of interest" description="Disordered" evidence="1">
    <location>
        <begin position="37"/>
        <end position="74"/>
    </location>
</feature>
<evidence type="ECO:0000256" key="1">
    <source>
        <dbReference type="SAM" id="MobiDB-lite"/>
    </source>
</evidence>
<dbReference type="PROSITE" id="PS50011">
    <property type="entry name" value="PROTEIN_KINASE_DOM"/>
    <property type="match status" value="1"/>
</dbReference>
<feature type="domain" description="Protein kinase" evidence="2">
    <location>
        <begin position="236"/>
        <end position="549"/>
    </location>
</feature>
<keyword evidence="4" id="KW-1185">Reference proteome</keyword>
<dbReference type="SUPFAM" id="SSF56112">
    <property type="entry name" value="Protein kinase-like (PK-like)"/>
    <property type="match status" value="1"/>
</dbReference>
<dbReference type="EMBL" id="JBFXLT010000186">
    <property type="protein sequence ID" value="KAL2802396.1"/>
    <property type="molecule type" value="Genomic_DNA"/>
</dbReference>
<name>A0ABR4GU53_9EURO</name>
<comment type="caution">
    <text evidence="3">The sequence shown here is derived from an EMBL/GenBank/DDBJ whole genome shotgun (WGS) entry which is preliminary data.</text>
</comment>
<dbReference type="Pfam" id="PF00069">
    <property type="entry name" value="Pkinase"/>
    <property type="match status" value="1"/>
</dbReference>
<evidence type="ECO:0000313" key="4">
    <source>
        <dbReference type="Proteomes" id="UP001610334"/>
    </source>
</evidence>
<dbReference type="InterPro" id="IPR011009">
    <property type="entry name" value="Kinase-like_dom_sf"/>
</dbReference>
<reference evidence="3 4" key="1">
    <citation type="submission" date="2024-07" db="EMBL/GenBank/DDBJ databases">
        <title>Section-level genome sequencing and comparative genomics of Aspergillus sections Usti and Cavernicolus.</title>
        <authorList>
            <consortium name="Lawrence Berkeley National Laboratory"/>
            <person name="Nybo J.L."/>
            <person name="Vesth T.C."/>
            <person name="Theobald S."/>
            <person name="Frisvad J.C."/>
            <person name="Larsen T.O."/>
            <person name="Kjaerboelling I."/>
            <person name="Rothschild-Mancinelli K."/>
            <person name="Lyhne E.K."/>
            <person name="Kogle M.E."/>
            <person name="Barry K."/>
            <person name="Clum A."/>
            <person name="Na H."/>
            <person name="Ledsgaard L."/>
            <person name="Lin J."/>
            <person name="Lipzen A."/>
            <person name="Kuo A."/>
            <person name="Riley R."/>
            <person name="Mondo S."/>
            <person name="Labutti K."/>
            <person name="Haridas S."/>
            <person name="Pangalinan J."/>
            <person name="Salamov A.A."/>
            <person name="Simmons B.A."/>
            <person name="Magnuson J.K."/>
            <person name="Chen J."/>
            <person name="Drula E."/>
            <person name="Henrissat B."/>
            <person name="Wiebenga A."/>
            <person name="Lubbers R.J."/>
            <person name="Gomes A.C."/>
            <person name="Makela M.R."/>
            <person name="Stajich J."/>
            <person name="Grigoriev I.V."/>
            <person name="Mortensen U.H."/>
            <person name="De Vries R.P."/>
            <person name="Baker S.E."/>
            <person name="Andersen M.R."/>
        </authorList>
    </citation>
    <scope>NUCLEOTIDE SEQUENCE [LARGE SCALE GENOMIC DNA]</scope>
    <source>
        <strain evidence="3 4">CBS 588.65</strain>
    </source>
</reference>
<protein>
    <submittedName>
        <fullName evidence="3">Kinase-like domain-containing protein</fullName>
    </submittedName>
</protein>
<dbReference type="PANTHER" id="PTHR24359">
    <property type="entry name" value="SERINE/THREONINE-PROTEIN KINASE SBK1"/>
    <property type="match status" value="1"/>
</dbReference>
<evidence type="ECO:0000259" key="2">
    <source>
        <dbReference type="PROSITE" id="PS50011"/>
    </source>
</evidence>
<sequence length="604" mass="68235">MDLFDYLLWMGQVIIQILLASPDMLVYRLQRPAEHVQGVDTSTPHLSPETSSPPPLPPDGASSDIQPGNDGHLPGALQRLQEDLKAYRVASSIERSHEFISRRNLQRLVDGSVHAVLADFDSIESGKVEAYADLISRQAAQLFAILVDIKKEQYIVDFLNEGIRDNDLPFLRTSRSSLSFITQQGTPIHTLKHWDSQSIGTLELKQYRVLSPIFQRHQHYELNELHILPFVSNDAELDTGPIASGGFGEVTRAYIHPDHHLFGDCSSRNELPVAVKRMFREVDFEPERKAYKALGELTHSNLINLLFTYRYRNKFHLVFPLADGTLLDYWKRNPCPEISPVLFGWALTQMTGIASALSLFHKFMNPDVGIPLFGRHGDIKAQNILIFPSSNNPGTLKIADLGLARVYGRDSKSNVVPDNVNASPTYSPPDAARGCRVSRKWDIWSLGCFYLEFVTYLLLGYAGIQEFSNRRLHEGISGCPEYQVDTFYSTCKEIVEPSVITWVNVLRRNARCSSMIHDFLDLIMDEMILIDPQKRSTSRAINQKLRKVLERSQSDENYLVGPDSVAGCADETMPGAFRPMDPEISPTPPLEAPLPTRKIRTWKF</sequence>
<dbReference type="InterPro" id="IPR000719">
    <property type="entry name" value="Prot_kinase_dom"/>
</dbReference>
<feature type="compositionally biased region" description="Low complexity" evidence="1">
    <location>
        <begin position="41"/>
        <end position="50"/>
    </location>
</feature>
<gene>
    <name evidence="3" type="ORF">BJX63DRAFT_415171</name>
</gene>
<dbReference type="Gene3D" id="1.10.510.10">
    <property type="entry name" value="Transferase(Phosphotransferase) domain 1"/>
    <property type="match status" value="1"/>
</dbReference>
<organism evidence="3 4">
    <name type="scientific">Aspergillus granulosus</name>
    <dbReference type="NCBI Taxonomy" id="176169"/>
    <lineage>
        <taxon>Eukaryota</taxon>
        <taxon>Fungi</taxon>
        <taxon>Dikarya</taxon>
        <taxon>Ascomycota</taxon>
        <taxon>Pezizomycotina</taxon>
        <taxon>Eurotiomycetes</taxon>
        <taxon>Eurotiomycetidae</taxon>
        <taxon>Eurotiales</taxon>
        <taxon>Aspergillaceae</taxon>
        <taxon>Aspergillus</taxon>
        <taxon>Aspergillus subgen. Nidulantes</taxon>
    </lineage>
</organism>
<accession>A0ABR4GU53</accession>